<feature type="domain" description="DUF1996" evidence="2">
    <location>
        <begin position="32"/>
        <end position="281"/>
    </location>
</feature>
<feature type="chain" id="PRO_5025655078" description="DUF1996 domain-containing protein" evidence="1">
    <location>
        <begin position="18"/>
        <end position="339"/>
    </location>
</feature>
<evidence type="ECO:0000313" key="4">
    <source>
        <dbReference type="Proteomes" id="UP000799779"/>
    </source>
</evidence>
<name>A0A6A5WNF2_9PLEO</name>
<dbReference type="Proteomes" id="UP000799779">
    <property type="component" value="Unassembled WGS sequence"/>
</dbReference>
<dbReference type="PANTHER" id="PTHR43662">
    <property type="match status" value="1"/>
</dbReference>
<evidence type="ECO:0000259" key="2">
    <source>
        <dbReference type="Pfam" id="PF09362"/>
    </source>
</evidence>
<dbReference type="OrthoDB" id="74764at2759"/>
<keyword evidence="4" id="KW-1185">Reference proteome</keyword>
<gene>
    <name evidence="3" type="ORF">P154DRAFT_430842</name>
</gene>
<dbReference type="AlphaFoldDB" id="A0A6A5WNF2"/>
<proteinExistence type="predicted"/>
<keyword evidence="1" id="KW-0732">Signal</keyword>
<dbReference type="PANTHER" id="PTHR43662:SF13">
    <property type="entry name" value="DUF1996 DOMAIN-CONTAINING PROTEIN"/>
    <property type="match status" value="1"/>
</dbReference>
<organism evidence="3 4">
    <name type="scientific">Amniculicola lignicola CBS 123094</name>
    <dbReference type="NCBI Taxonomy" id="1392246"/>
    <lineage>
        <taxon>Eukaryota</taxon>
        <taxon>Fungi</taxon>
        <taxon>Dikarya</taxon>
        <taxon>Ascomycota</taxon>
        <taxon>Pezizomycotina</taxon>
        <taxon>Dothideomycetes</taxon>
        <taxon>Pleosporomycetidae</taxon>
        <taxon>Pleosporales</taxon>
        <taxon>Amniculicolaceae</taxon>
        <taxon>Amniculicola</taxon>
    </lineage>
</organism>
<dbReference type="Pfam" id="PF09362">
    <property type="entry name" value="DUF1996"/>
    <property type="match status" value="1"/>
</dbReference>
<dbReference type="InterPro" id="IPR018535">
    <property type="entry name" value="DUF1996"/>
</dbReference>
<accession>A0A6A5WNF2</accession>
<feature type="signal peptide" evidence="1">
    <location>
        <begin position="1"/>
        <end position="17"/>
    </location>
</feature>
<dbReference type="EMBL" id="ML977577">
    <property type="protein sequence ID" value="KAF2002548.1"/>
    <property type="molecule type" value="Genomic_DNA"/>
</dbReference>
<reference evidence="3" key="1">
    <citation type="journal article" date="2020" name="Stud. Mycol.">
        <title>101 Dothideomycetes genomes: a test case for predicting lifestyles and emergence of pathogens.</title>
        <authorList>
            <person name="Haridas S."/>
            <person name="Albert R."/>
            <person name="Binder M."/>
            <person name="Bloem J."/>
            <person name="Labutti K."/>
            <person name="Salamov A."/>
            <person name="Andreopoulos B."/>
            <person name="Baker S."/>
            <person name="Barry K."/>
            <person name="Bills G."/>
            <person name="Bluhm B."/>
            <person name="Cannon C."/>
            <person name="Castanera R."/>
            <person name="Culley D."/>
            <person name="Daum C."/>
            <person name="Ezra D."/>
            <person name="Gonzalez J."/>
            <person name="Henrissat B."/>
            <person name="Kuo A."/>
            <person name="Liang C."/>
            <person name="Lipzen A."/>
            <person name="Lutzoni F."/>
            <person name="Magnuson J."/>
            <person name="Mondo S."/>
            <person name="Nolan M."/>
            <person name="Ohm R."/>
            <person name="Pangilinan J."/>
            <person name="Park H.-J."/>
            <person name="Ramirez L."/>
            <person name="Alfaro M."/>
            <person name="Sun H."/>
            <person name="Tritt A."/>
            <person name="Yoshinaga Y."/>
            <person name="Zwiers L.-H."/>
            <person name="Turgeon B."/>
            <person name="Goodwin S."/>
            <person name="Spatafora J."/>
            <person name="Crous P."/>
            <person name="Grigoriev I."/>
        </authorList>
    </citation>
    <scope>NUCLEOTIDE SEQUENCE</scope>
    <source>
        <strain evidence="3">CBS 123094</strain>
    </source>
</reference>
<evidence type="ECO:0000256" key="1">
    <source>
        <dbReference type="SAM" id="SignalP"/>
    </source>
</evidence>
<protein>
    <recommendedName>
        <fullName evidence="2">DUF1996 domain-containing protein</fullName>
    </recommendedName>
</protein>
<sequence>MKWGFVASLGLLAPVNALLRFPCAQLVIDRRDPLVNPGSAPSPHIHQILGGNAFNTTMDPSKDIPAEATCTSCEFSEDFSNYWTAILYFKAKNGTYKRVTQLPNAGFNGVNGGMTVYYMQDGLYNFQQTSKVTAFKPGFRMYIGDVNARTKSQAERFRQLTFTCLQNIGTRDPQILDFPSTPCPGGIMTAVRFPTCWDGVNLDSPDHMAHMAYPESGTFETGGPCPASHPVRMPQLFYEVIWDTRPFNNKDDWPEDGSQPFVWSFGDGTGYANHGDYIFGWKDDSLQRAMDSPCYVSCPTLKTQSAEAMNKCTVDRVVKEEIDDWVTTLPGGHVASYRK</sequence>
<evidence type="ECO:0000313" key="3">
    <source>
        <dbReference type="EMBL" id="KAF2002548.1"/>
    </source>
</evidence>